<keyword evidence="3" id="KW-0812">Transmembrane</keyword>
<evidence type="ECO:0008006" key="8">
    <source>
        <dbReference type="Google" id="ProtNLM"/>
    </source>
</evidence>
<evidence type="ECO:0000313" key="7">
    <source>
        <dbReference type="Proteomes" id="UP000653056"/>
    </source>
</evidence>
<dbReference type="Pfam" id="PF06835">
    <property type="entry name" value="LptC"/>
    <property type="match status" value="1"/>
</dbReference>
<dbReference type="InterPro" id="IPR052363">
    <property type="entry name" value="LPS_export_LptC"/>
</dbReference>
<dbReference type="EMBL" id="BMXS01000002">
    <property type="protein sequence ID" value="GGX81885.1"/>
    <property type="molecule type" value="Genomic_DNA"/>
</dbReference>
<protein>
    <recommendedName>
        <fullName evidence="8">LPS export ABC transporter periplasmic protein LptC</fullName>
    </recommendedName>
</protein>
<evidence type="ECO:0000256" key="5">
    <source>
        <dbReference type="ARBA" id="ARBA00023136"/>
    </source>
</evidence>
<evidence type="ECO:0000256" key="3">
    <source>
        <dbReference type="ARBA" id="ARBA00022692"/>
    </source>
</evidence>
<proteinExistence type="predicted"/>
<dbReference type="PANTHER" id="PTHR37481:SF1">
    <property type="entry name" value="LIPOPOLYSACCHARIDE EXPORT SYSTEM PROTEIN LPTC"/>
    <property type="match status" value="1"/>
</dbReference>
<dbReference type="InterPro" id="IPR010664">
    <property type="entry name" value="LipoPS_assembly_LptC-rel"/>
</dbReference>
<name>A0ABQ2YEM2_9GAMM</name>
<organism evidence="6 7">
    <name type="scientific">Litchfieldella qijiaojingensis</name>
    <dbReference type="NCBI Taxonomy" id="980347"/>
    <lineage>
        <taxon>Bacteria</taxon>
        <taxon>Pseudomonadati</taxon>
        <taxon>Pseudomonadota</taxon>
        <taxon>Gammaproteobacteria</taxon>
        <taxon>Oceanospirillales</taxon>
        <taxon>Halomonadaceae</taxon>
        <taxon>Litchfieldella</taxon>
    </lineage>
</organism>
<comment type="caution">
    <text evidence="6">The sequence shown here is derived from an EMBL/GenBank/DDBJ whole genome shotgun (WGS) entry which is preliminary data.</text>
</comment>
<dbReference type="NCBIfam" id="TIGR04409">
    <property type="entry name" value="LptC_YrbK"/>
    <property type="match status" value="1"/>
</dbReference>
<evidence type="ECO:0000256" key="1">
    <source>
        <dbReference type="ARBA" id="ARBA00022475"/>
    </source>
</evidence>
<reference evidence="7" key="1">
    <citation type="journal article" date="2019" name="Int. J. Syst. Evol. Microbiol.">
        <title>The Global Catalogue of Microorganisms (GCM) 10K type strain sequencing project: providing services to taxonomists for standard genome sequencing and annotation.</title>
        <authorList>
            <consortium name="The Broad Institute Genomics Platform"/>
            <consortium name="The Broad Institute Genome Sequencing Center for Infectious Disease"/>
            <person name="Wu L."/>
            <person name="Ma J."/>
        </authorList>
    </citation>
    <scope>NUCLEOTIDE SEQUENCE [LARGE SCALE GENOMIC DNA]</scope>
    <source>
        <strain evidence="7">KCTC 22228</strain>
    </source>
</reference>
<dbReference type="PANTHER" id="PTHR37481">
    <property type="entry name" value="LIPOPOLYSACCHARIDE EXPORT SYSTEM PROTEIN LPTC"/>
    <property type="match status" value="1"/>
</dbReference>
<evidence type="ECO:0000256" key="2">
    <source>
        <dbReference type="ARBA" id="ARBA00022519"/>
    </source>
</evidence>
<dbReference type="InterPro" id="IPR026265">
    <property type="entry name" value="LptC"/>
</dbReference>
<dbReference type="Proteomes" id="UP000653056">
    <property type="component" value="Unassembled WGS sequence"/>
</dbReference>
<keyword evidence="7" id="KW-1185">Reference proteome</keyword>
<keyword evidence="1" id="KW-1003">Cell membrane</keyword>
<gene>
    <name evidence="6" type="ORF">GCM10007160_06540</name>
</gene>
<evidence type="ECO:0000313" key="6">
    <source>
        <dbReference type="EMBL" id="GGX81885.1"/>
    </source>
</evidence>
<keyword evidence="2" id="KW-0997">Cell inner membrane</keyword>
<dbReference type="Gene3D" id="2.60.450.10">
    <property type="entry name" value="Lipopolysaccharide (LPS) transport protein A like domain"/>
    <property type="match status" value="1"/>
</dbReference>
<evidence type="ECO:0000256" key="4">
    <source>
        <dbReference type="ARBA" id="ARBA00022989"/>
    </source>
</evidence>
<accession>A0ABQ2YEM2</accession>
<keyword evidence="5" id="KW-0472">Membrane</keyword>
<sequence>MALRVPRPSPKLWLLLILLVVGGILALFEARDPRLPGPVPRDDAGEPDYYLEGVSLTRFDASGTPYQRLDTPRLVHTPEDDVTRTQTPVARLHDNQGRIWFSHSDTGILGPGGKHLILEGNARLNSPGEGWQLDTEVLHVDTDTGHAWSDTPALLQQPPQYVRGERFDAWINENRMRLTDNVRGFHPPEGQEEQAP</sequence>
<keyword evidence="4" id="KW-1133">Transmembrane helix</keyword>